<dbReference type="SUPFAM" id="SSF81901">
    <property type="entry name" value="HCP-like"/>
    <property type="match status" value="1"/>
</dbReference>
<gene>
    <name evidence="1" type="ORF">GM658_25305</name>
</gene>
<sequence>MEIFNKAGIIVTSTLLMVGMLIACQVQEEVAPPAPVVEAVAKKFAEHGGAAAERRLQEWAEQGSAVAARELGMVYTLDASKHTEAIQLLQKAARSGDPVSADYLANRALPGGAVAHNDSERSLPLYVQLATPRRAK</sequence>
<dbReference type="InterPro" id="IPR011990">
    <property type="entry name" value="TPR-like_helical_dom_sf"/>
</dbReference>
<reference evidence="1 2" key="1">
    <citation type="submission" date="2019-11" db="EMBL/GenBank/DDBJ databases">
        <title>Type strains purchased from KCTC, JCM and DSMZ.</title>
        <authorList>
            <person name="Lu H."/>
        </authorList>
    </citation>
    <scope>NUCLEOTIDE SEQUENCE [LARGE SCALE GENOMIC DNA]</scope>
    <source>
        <strain evidence="1 2">JCM 31587</strain>
    </source>
</reference>
<dbReference type="RefSeq" id="WP_155456848.1">
    <property type="nucleotide sequence ID" value="NZ_WNKX01000030.1"/>
</dbReference>
<comment type="caution">
    <text evidence="1">The sequence shown here is derived from an EMBL/GenBank/DDBJ whole genome shotgun (WGS) entry which is preliminary data.</text>
</comment>
<protein>
    <recommendedName>
        <fullName evidence="3">Sel1 repeat family protein</fullName>
    </recommendedName>
</protein>
<dbReference type="AlphaFoldDB" id="A0A6L6QQH2"/>
<organism evidence="1 2">
    <name type="scientific">Massilia eburnea</name>
    <dbReference type="NCBI Taxonomy" id="1776165"/>
    <lineage>
        <taxon>Bacteria</taxon>
        <taxon>Pseudomonadati</taxon>
        <taxon>Pseudomonadota</taxon>
        <taxon>Betaproteobacteria</taxon>
        <taxon>Burkholderiales</taxon>
        <taxon>Oxalobacteraceae</taxon>
        <taxon>Telluria group</taxon>
        <taxon>Massilia</taxon>
    </lineage>
</organism>
<dbReference type="OrthoDB" id="8778555at2"/>
<evidence type="ECO:0000313" key="2">
    <source>
        <dbReference type="Proteomes" id="UP000472320"/>
    </source>
</evidence>
<dbReference type="Gene3D" id="1.25.40.10">
    <property type="entry name" value="Tetratricopeptide repeat domain"/>
    <property type="match status" value="1"/>
</dbReference>
<dbReference type="PROSITE" id="PS51257">
    <property type="entry name" value="PROKAR_LIPOPROTEIN"/>
    <property type="match status" value="1"/>
</dbReference>
<proteinExistence type="predicted"/>
<evidence type="ECO:0000313" key="1">
    <source>
        <dbReference type="EMBL" id="MTW13936.1"/>
    </source>
</evidence>
<accession>A0A6L6QQH2</accession>
<dbReference type="EMBL" id="WNKX01000030">
    <property type="protein sequence ID" value="MTW13936.1"/>
    <property type="molecule type" value="Genomic_DNA"/>
</dbReference>
<dbReference type="Proteomes" id="UP000472320">
    <property type="component" value="Unassembled WGS sequence"/>
</dbReference>
<keyword evidence="2" id="KW-1185">Reference proteome</keyword>
<name>A0A6L6QQH2_9BURK</name>
<evidence type="ECO:0008006" key="3">
    <source>
        <dbReference type="Google" id="ProtNLM"/>
    </source>
</evidence>